<dbReference type="Pfam" id="PF13560">
    <property type="entry name" value="HTH_31"/>
    <property type="match status" value="1"/>
</dbReference>
<reference evidence="2 3" key="1">
    <citation type="submission" date="2018-06" db="EMBL/GenBank/DDBJ databases">
        <title>Genomic Encyclopedia of Archaeal and Bacterial Type Strains, Phase II (KMG-II): from individual species to whole genera.</title>
        <authorList>
            <person name="Goeker M."/>
        </authorList>
    </citation>
    <scope>NUCLEOTIDE SEQUENCE [LARGE SCALE GENOMIC DNA]</scope>
    <source>
        <strain evidence="2 3">ATCC BAA-1881</strain>
    </source>
</reference>
<dbReference type="GO" id="GO:0003677">
    <property type="term" value="F:DNA binding"/>
    <property type="evidence" value="ECO:0007669"/>
    <property type="project" value="InterPro"/>
</dbReference>
<dbReference type="SUPFAM" id="SSF47413">
    <property type="entry name" value="lambda repressor-like DNA-binding domains"/>
    <property type="match status" value="1"/>
</dbReference>
<proteinExistence type="predicted"/>
<dbReference type="InterPro" id="IPR041413">
    <property type="entry name" value="MLTR_LBD"/>
</dbReference>
<protein>
    <submittedName>
        <fullName evidence="2">Helix-turn-helix protein</fullName>
    </submittedName>
</protein>
<evidence type="ECO:0000313" key="2">
    <source>
        <dbReference type="EMBL" id="PZW22506.1"/>
    </source>
</evidence>
<dbReference type="Gene3D" id="3.30.450.180">
    <property type="match status" value="1"/>
</dbReference>
<name>A0A326UBS3_THEHA</name>
<dbReference type="Pfam" id="PF17765">
    <property type="entry name" value="MLTR_LBD"/>
    <property type="match status" value="1"/>
</dbReference>
<feature type="domain" description="HTH cro/C1-type" evidence="1">
    <location>
        <begin position="16"/>
        <end position="88"/>
    </location>
</feature>
<accession>A0A326UBS3</accession>
<dbReference type="PANTHER" id="PTHR35010">
    <property type="entry name" value="BLL4672 PROTEIN-RELATED"/>
    <property type="match status" value="1"/>
</dbReference>
<dbReference type="SMART" id="SM00530">
    <property type="entry name" value="HTH_XRE"/>
    <property type="match status" value="1"/>
</dbReference>
<gene>
    <name evidence="2" type="ORF">EI42_05412</name>
</gene>
<dbReference type="InterPro" id="IPR010982">
    <property type="entry name" value="Lambda_DNA-bd_dom_sf"/>
</dbReference>
<keyword evidence="3" id="KW-1185">Reference proteome</keyword>
<evidence type="ECO:0000259" key="1">
    <source>
        <dbReference type="SMART" id="SM00530"/>
    </source>
</evidence>
<sequence length="289" mass="33330">MQQSKNIQRRKELGQFLRTRRARLSAEQLGLPRAPRKRTPGLRREEVAVAAGVSTSWYTYLEQGRDIHASPVVLSSLADVLRLTEDEREYLFTLADQPQEPGYRQSSLSTYQRVLDSLGDIPAMLTNPVYDVVGWNRAARLVFGDFELLPPEERNILKLLFLTSPASKRITLFEEQDTYAREVVETFRKRIMSAQDTPEIHNFIARLQQESPRFQHYWAQHNVRSSCDNTKQLSHPRAGTLTLEYAKFQLVEQPEIRCHMYLAADPETAHRLRQLLHTSAQEEALLISG</sequence>
<comment type="caution">
    <text evidence="2">The sequence shown here is derived from an EMBL/GenBank/DDBJ whole genome shotgun (WGS) entry which is preliminary data.</text>
</comment>
<dbReference type="EMBL" id="QKUF01000032">
    <property type="protein sequence ID" value="PZW22506.1"/>
    <property type="molecule type" value="Genomic_DNA"/>
</dbReference>
<evidence type="ECO:0000313" key="3">
    <source>
        <dbReference type="Proteomes" id="UP000248806"/>
    </source>
</evidence>
<dbReference type="CDD" id="cd00093">
    <property type="entry name" value="HTH_XRE"/>
    <property type="match status" value="1"/>
</dbReference>
<dbReference type="AlphaFoldDB" id="A0A326UBS3"/>
<dbReference type="RefSeq" id="WP_170142930.1">
    <property type="nucleotide sequence ID" value="NZ_BIFX01000002.1"/>
</dbReference>
<dbReference type="Gene3D" id="1.10.260.40">
    <property type="entry name" value="lambda repressor-like DNA-binding domains"/>
    <property type="match status" value="1"/>
</dbReference>
<organism evidence="2 3">
    <name type="scientific">Thermosporothrix hazakensis</name>
    <dbReference type="NCBI Taxonomy" id="644383"/>
    <lineage>
        <taxon>Bacteria</taxon>
        <taxon>Bacillati</taxon>
        <taxon>Chloroflexota</taxon>
        <taxon>Ktedonobacteria</taxon>
        <taxon>Ktedonobacterales</taxon>
        <taxon>Thermosporotrichaceae</taxon>
        <taxon>Thermosporothrix</taxon>
    </lineage>
</organism>
<dbReference type="Proteomes" id="UP000248806">
    <property type="component" value="Unassembled WGS sequence"/>
</dbReference>
<dbReference type="InterPro" id="IPR001387">
    <property type="entry name" value="Cro/C1-type_HTH"/>
</dbReference>